<dbReference type="Pfam" id="PF00583">
    <property type="entry name" value="Acetyltransf_1"/>
    <property type="match status" value="1"/>
</dbReference>
<evidence type="ECO:0000313" key="2">
    <source>
        <dbReference type="EMBL" id="KPU46127.1"/>
    </source>
</evidence>
<sequence>MIKLNIMGEEDFINIVKWNENKSYDYLLQWAGPTYNYPLTLEQVENYFLNEVKKPDANIFLYKIQHEHTNKIIGTVELREIDKGNKTGRVCRFLIGEENNRGKGIGRKALKEVLKIGFEDMGFEKITLGVFDFNEPAVRCYKSVGFTEEKFMEKARESSTGYWNMYEMAITKEKWQMINNN</sequence>
<proteinExistence type="predicted"/>
<reference evidence="2 3" key="1">
    <citation type="submission" date="2015-09" db="EMBL/GenBank/DDBJ databases">
        <title>Genome sequence of Oxobacter pfennigii DSM 3222.</title>
        <authorList>
            <person name="Poehlein A."/>
            <person name="Bengelsdorf F.R."/>
            <person name="Schiel-Bengelsdorf B."/>
            <person name="Duerre P."/>
            <person name="Daniel R."/>
        </authorList>
    </citation>
    <scope>NUCLEOTIDE SEQUENCE [LARGE SCALE GENOMIC DNA]</scope>
    <source>
        <strain evidence="2 3">DSM 3222</strain>
    </source>
</reference>
<dbReference type="RefSeq" id="WP_054873389.1">
    <property type="nucleotide sequence ID" value="NZ_LKET01000014.1"/>
</dbReference>
<dbReference type="STRING" id="36849.OXPF_02370"/>
<keyword evidence="3" id="KW-1185">Reference proteome</keyword>
<feature type="domain" description="N-acetyltransferase" evidence="1">
    <location>
        <begin position="13"/>
        <end position="173"/>
    </location>
</feature>
<protein>
    <submittedName>
        <fullName evidence="2">Acetyltransferase (GNAT) family protein</fullName>
    </submittedName>
</protein>
<evidence type="ECO:0000259" key="1">
    <source>
        <dbReference type="PROSITE" id="PS51186"/>
    </source>
</evidence>
<dbReference type="Gene3D" id="3.40.630.30">
    <property type="match status" value="1"/>
</dbReference>
<dbReference type="GO" id="GO:0016747">
    <property type="term" value="F:acyltransferase activity, transferring groups other than amino-acyl groups"/>
    <property type="evidence" value="ECO:0007669"/>
    <property type="project" value="InterPro"/>
</dbReference>
<dbReference type="OrthoDB" id="9795206at2"/>
<accession>A0A0P8WBU0</accession>
<organism evidence="2 3">
    <name type="scientific">Oxobacter pfennigii</name>
    <dbReference type="NCBI Taxonomy" id="36849"/>
    <lineage>
        <taxon>Bacteria</taxon>
        <taxon>Bacillati</taxon>
        <taxon>Bacillota</taxon>
        <taxon>Clostridia</taxon>
        <taxon>Eubacteriales</taxon>
        <taxon>Clostridiaceae</taxon>
        <taxon>Oxobacter</taxon>
    </lineage>
</organism>
<dbReference type="AlphaFoldDB" id="A0A0P8WBU0"/>
<dbReference type="Proteomes" id="UP000050326">
    <property type="component" value="Unassembled WGS sequence"/>
</dbReference>
<gene>
    <name evidence="2" type="ORF">OXPF_02370</name>
</gene>
<name>A0A0P8WBU0_9CLOT</name>
<keyword evidence="2" id="KW-0808">Transferase</keyword>
<dbReference type="InterPro" id="IPR000182">
    <property type="entry name" value="GNAT_dom"/>
</dbReference>
<comment type="caution">
    <text evidence="2">The sequence shown here is derived from an EMBL/GenBank/DDBJ whole genome shotgun (WGS) entry which is preliminary data.</text>
</comment>
<dbReference type="SUPFAM" id="SSF55729">
    <property type="entry name" value="Acyl-CoA N-acyltransferases (Nat)"/>
    <property type="match status" value="1"/>
</dbReference>
<dbReference type="PANTHER" id="PTHR43415">
    <property type="entry name" value="SPERMIDINE N(1)-ACETYLTRANSFERASE"/>
    <property type="match status" value="1"/>
</dbReference>
<dbReference type="InterPro" id="IPR016181">
    <property type="entry name" value="Acyl_CoA_acyltransferase"/>
</dbReference>
<dbReference type="EMBL" id="LKET01000014">
    <property type="protein sequence ID" value="KPU46127.1"/>
    <property type="molecule type" value="Genomic_DNA"/>
</dbReference>
<dbReference type="PANTHER" id="PTHR43415:SF5">
    <property type="entry name" value="ACETYLTRANSFERASE"/>
    <property type="match status" value="1"/>
</dbReference>
<dbReference type="PROSITE" id="PS51186">
    <property type="entry name" value="GNAT"/>
    <property type="match status" value="1"/>
</dbReference>
<dbReference type="CDD" id="cd04301">
    <property type="entry name" value="NAT_SF"/>
    <property type="match status" value="1"/>
</dbReference>
<evidence type="ECO:0000313" key="3">
    <source>
        <dbReference type="Proteomes" id="UP000050326"/>
    </source>
</evidence>